<dbReference type="InterPro" id="IPR002112">
    <property type="entry name" value="Leuzip_Jun"/>
</dbReference>
<feature type="coiled-coil region" evidence="6">
    <location>
        <begin position="218"/>
        <end position="252"/>
    </location>
</feature>
<evidence type="ECO:0000256" key="1">
    <source>
        <dbReference type="ARBA" id="ARBA00004123"/>
    </source>
</evidence>
<proteinExistence type="predicted"/>
<evidence type="ECO:0000256" key="6">
    <source>
        <dbReference type="SAM" id="Coils"/>
    </source>
</evidence>
<evidence type="ECO:0000313" key="10">
    <source>
        <dbReference type="Proteomes" id="UP000799778"/>
    </source>
</evidence>
<keyword evidence="4" id="KW-0804">Transcription</keyword>
<feature type="compositionally biased region" description="Polar residues" evidence="7">
    <location>
        <begin position="293"/>
        <end position="317"/>
    </location>
</feature>
<keyword evidence="3" id="KW-0238">DNA-binding</keyword>
<sequence>MEIDSANPQFDWVNDTYMALADPATTSHEKWAAMSQPQDSMPPSAFTFPSTLLSESSIERFGQITPPADIAPTDPENRKSDRQNSIPVDELHDELSWPADQQMQALANYQPEQKEEEQCPPSSLPTPPGQSPPQRASKRRRTAKQPSTDQSLPQAVSQSVTDGNPQPAKRKRGRPKSQPQVAYTAEGYPFEVSSARQSHLEKNRVAAHKCRQRKKEYINGLEGRAREFSCKNKALKDNVAMLREEVLTLKNEVLRHAGCGFWAVDEYLARCAGDLLGMDPLSRSEAASRRESQNISPVLSTMNTSGFDRENSINSLPSPHMDSNDDFTGFDFLEDIDEDVEDQPT</sequence>
<dbReference type="PROSITE" id="PS50217">
    <property type="entry name" value="BZIP"/>
    <property type="match status" value="1"/>
</dbReference>
<name>A0A6A5XS94_9PLEO</name>
<dbReference type="GO" id="GO:0005634">
    <property type="term" value="C:nucleus"/>
    <property type="evidence" value="ECO:0007669"/>
    <property type="project" value="UniProtKB-SubCell"/>
</dbReference>
<dbReference type="GO" id="GO:0003700">
    <property type="term" value="F:DNA-binding transcription factor activity"/>
    <property type="evidence" value="ECO:0007669"/>
    <property type="project" value="InterPro"/>
</dbReference>
<keyword evidence="6" id="KW-0175">Coiled coil</keyword>
<protein>
    <recommendedName>
        <fullName evidence="8">BZIP domain-containing protein</fullName>
    </recommendedName>
</protein>
<dbReference type="OrthoDB" id="295274at2759"/>
<feature type="region of interest" description="Disordered" evidence="7">
    <location>
        <begin position="109"/>
        <end position="181"/>
    </location>
</feature>
<dbReference type="Pfam" id="PF00170">
    <property type="entry name" value="bZIP_1"/>
    <property type="match status" value="1"/>
</dbReference>
<evidence type="ECO:0000256" key="2">
    <source>
        <dbReference type="ARBA" id="ARBA00023015"/>
    </source>
</evidence>
<dbReference type="PANTHER" id="PTHR19304">
    <property type="entry name" value="CYCLIC-AMP RESPONSE ELEMENT BINDING PROTEIN"/>
    <property type="match status" value="1"/>
</dbReference>
<dbReference type="InterPro" id="IPR004827">
    <property type="entry name" value="bZIP"/>
</dbReference>
<dbReference type="GeneID" id="54279037"/>
<feature type="compositionally biased region" description="Pro residues" evidence="7">
    <location>
        <begin position="122"/>
        <end position="131"/>
    </location>
</feature>
<evidence type="ECO:0000256" key="4">
    <source>
        <dbReference type="ARBA" id="ARBA00023163"/>
    </source>
</evidence>
<organism evidence="9 10">
    <name type="scientific">Aaosphaeria arxii CBS 175.79</name>
    <dbReference type="NCBI Taxonomy" id="1450172"/>
    <lineage>
        <taxon>Eukaryota</taxon>
        <taxon>Fungi</taxon>
        <taxon>Dikarya</taxon>
        <taxon>Ascomycota</taxon>
        <taxon>Pezizomycotina</taxon>
        <taxon>Dothideomycetes</taxon>
        <taxon>Pleosporomycetidae</taxon>
        <taxon>Pleosporales</taxon>
        <taxon>Pleosporales incertae sedis</taxon>
        <taxon>Aaosphaeria</taxon>
    </lineage>
</organism>
<feature type="compositionally biased region" description="Polar residues" evidence="7">
    <location>
        <begin position="35"/>
        <end position="56"/>
    </location>
</feature>
<comment type="subcellular location">
    <subcellularLocation>
        <location evidence="1">Nucleus</location>
    </subcellularLocation>
</comment>
<feature type="compositionally biased region" description="Polar residues" evidence="7">
    <location>
        <begin position="144"/>
        <end position="164"/>
    </location>
</feature>
<keyword evidence="10" id="KW-1185">Reference proteome</keyword>
<dbReference type="Gene3D" id="1.20.5.170">
    <property type="match status" value="1"/>
</dbReference>
<evidence type="ECO:0000259" key="8">
    <source>
        <dbReference type="PROSITE" id="PS50217"/>
    </source>
</evidence>
<feature type="region of interest" description="Disordered" evidence="7">
    <location>
        <begin position="29"/>
        <end position="83"/>
    </location>
</feature>
<evidence type="ECO:0000256" key="3">
    <source>
        <dbReference type="ARBA" id="ARBA00023125"/>
    </source>
</evidence>
<dbReference type="CDD" id="cd14687">
    <property type="entry name" value="bZIP_ATF2"/>
    <property type="match status" value="1"/>
</dbReference>
<gene>
    <name evidence="9" type="ORF">BU24DRAFT_183145</name>
</gene>
<feature type="domain" description="BZIP" evidence="8">
    <location>
        <begin position="193"/>
        <end position="256"/>
    </location>
</feature>
<accession>A0A6A5XS94</accession>
<evidence type="ECO:0000313" key="9">
    <source>
        <dbReference type="EMBL" id="KAF2015677.1"/>
    </source>
</evidence>
<evidence type="ECO:0000256" key="5">
    <source>
        <dbReference type="ARBA" id="ARBA00023242"/>
    </source>
</evidence>
<dbReference type="PRINTS" id="PR00043">
    <property type="entry name" value="LEUZIPPRJUN"/>
</dbReference>
<dbReference type="SMART" id="SM00338">
    <property type="entry name" value="BRLZ"/>
    <property type="match status" value="1"/>
</dbReference>
<keyword evidence="5" id="KW-0539">Nucleus</keyword>
<dbReference type="EMBL" id="ML978069">
    <property type="protein sequence ID" value="KAF2015677.1"/>
    <property type="molecule type" value="Genomic_DNA"/>
</dbReference>
<dbReference type="GO" id="GO:0003677">
    <property type="term" value="F:DNA binding"/>
    <property type="evidence" value="ECO:0007669"/>
    <property type="project" value="UniProtKB-KW"/>
</dbReference>
<dbReference type="AlphaFoldDB" id="A0A6A5XS94"/>
<dbReference type="InterPro" id="IPR051027">
    <property type="entry name" value="bZIP_transcription_factors"/>
</dbReference>
<feature type="region of interest" description="Disordered" evidence="7">
    <location>
        <begin position="287"/>
        <end position="327"/>
    </location>
</feature>
<dbReference type="SUPFAM" id="SSF57959">
    <property type="entry name" value="Leucine zipper domain"/>
    <property type="match status" value="1"/>
</dbReference>
<dbReference type="Proteomes" id="UP000799778">
    <property type="component" value="Unassembled WGS sequence"/>
</dbReference>
<dbReference type="RefSeq" id="XP_033384016.1">
    <property type="nucleotide sequence ID" value="XM_033521640.1"/>
</dbReference>
<keyword evidence="2" id="KW-0805">Transcription regulation</keyword>
<dbReference type="InterPro" id="IPR046347">
    <property type="entry name" value="bZIP_sf"/>
</dbReference>
<reference evidence="9" key="1">
    <citation type="journal article" date="2020" name="Stud. Mycol.">
        <title>101 Dothideomycetes genomes: a test case for predicting lifestyles and emergence of pathogens.</title>
        <authorList>
            <person name="Haridas S."/>
            <person name="Albert R."/>
            <person name="Binder M."/>
            <person name="Bloem J."/>
            <person name="Labutti K."/>
            <person name="Salamov A."/>
            <person name="Andreopoulos B."/>
            <person name="Baker S."/>
            <person name="Barry K."/>
            <person name="Bills G."/>
            <person name="Bluhm B."/>
            <person name="Cannon C."/>
            <person name="Castanera R."/>
            <person name="Culley D."/>
            <person name="Daum C."/>
            <person name="Ezra D."/>
            <person name="Gonzalez J."/>
            <person name="Henrissat B."/>
            <person name="Kuo A."/>
            <person name="Liang C."/>
            <person name="Lipzen A."/>
            <person name="Lutzoni F."/>
            <person name="Magnuson J."/>
            <person name="Mondo S."/>
            <person name="Nolan M."/>
            <person name="Ohm R."/>
            <person name="Pangilinan J."/>
            <person name="Park H.-J."/>
            <person name="Ramirez L."/>
            <person name="Alfaro M."/>
            <person name="Sun H."/>
            <person name="Tritt A."/>
            <person name="Yoshinaga Y."/>
            <person name="Zwiers L.-H."/>
            <person name="Turgeon B."/>
            <person name="Goodwin S."/>
            <person name="Spatafora J."/>
            <person name="Crous P."/>
            <person name="Grigoriev I."/>
        </authorList>
    </citation>
    <scope>NUCLEOTIDE SEQUENCE</scope>
    <source>
        <strain evidence="9">CBS 175.79</strain>
    </source>
</reference>
<evidence type="ECO:0000256" key="7">
    <source>
        <dbReference type="SAM" id="MobiDB-lite"/>
    </source>
</evidence>